<evidence type="ECO:0000313" key="8">
    <source>
        <dbReference type="EMBL" id="CAH5995907.1"/>
    </source>
</evidence>
<comment type="caution">
    <text evidence="8">The sequence shown here is derived from an EMBL/GenBank/DDBJ whole genome shotgun (WGS) entry which is preliminary data.</text>
</comment>
<dbReference type="InterPro" id="IPR004776">
    <property type="entry name" value="Mem_transp_PIN-like"/>
</dbReference>
<keyword evidence="5" id="KW-0812">Transmembrane</keyword>
<dbReference type="GO" id="GO:0005886">
    <property type="term" value="C:plasma membrane"/>
    <property type="evidence" value="ECO:0007669"/>
    <property type="project" value="UniProtKB-SubCell"/>
</dbReference>
<evidence type="ECO:0000256" key="1">
    <source>
        <dbReference type="ARBA" id="ARBA00004651"/>
    </source>
</evidence>
<dbReference type="KEGG" id="kvd:KR75_20165"/>
<name>A0A9P0XZJ9_KLEVA</name>
<organism evidence="8 9">
    <name type="scientific">Klebsiella variicola</name>
    <dbReference type="NCBI Taxonomy" id="244366"/>
    <lineage>
        <taxon>Bacteria</taxon>
        <taxon>Pseudomonadati</taxon>
        <taxon>Pseudomonadota</taxon>
        <taxon>Gammaproteobacteria</taxon>
        <taxon>Enterobacterales</taxon>
        <taxon>Enterobacteriaceae</taxon>
        <taxon>Klebsiella/Raoultella group</taxon>
        <taxon>Klebsiella</taxon>
        <taxon>Klebsiella pneumoniae complex</taxon>
    </lineage>
</organism>
<keyword evidence="7" id="KW-0472">Membrane</keyword>
<dbReference type="NCBIfam" id="TIGR00946">
    <property type="entry name" value="2a69"/>
    <property type="match status" value="1"/>
</dbReference>
<evidence type="ECO:0000256" key="5">
    <source>
        <dbReference type="ARBA" id="ARBA00022692"/>
    </source>
</evidence>
<dbReference type="RefSeq" id="WP_022066047.1">
    <property type="nucleotide sequence ID" value="NZ_BIGP01000001.1"/>
</dbReference>
<evidence type="ECO:0000256" key="7">
    <source>
        <dbReference type="ARBA" id="ARBA00023136"/>
    </source>
</evidence>
<dbReference type="InterPro" id="IPR038770">
    <property type="entry name" value="Na+/solute_symporter_sf"/>
</dbReference>
<keyword evidence="9" id="KW-1185">Reference proteome</keyword>
<evidence type="ECO:0000256" key="6">
    <source>
        <dbReference type="ARBA" id="ARBA00022989"/>
    </source>
</evidence>
<comment type="similarity">
    <text evidence="2">Belongs to the auxin efflux carrier (TC 2.A.69) family.</text>
</comment>
<sequence length="319" mass="33376">MTYVIIHALAPIFVIMLLGFWAGKAGMVDNKNVSLLNIFVMDFALPATLFSATVQTPWAGIVAQSPLVLVLTGAMWITYAAIYFLATSVFKRTPQDAAVLTLTVALPNYAALGLPILGSVLGEGASTSLSVAVSIACGSVLMTPFCLLILEREKARAAGENSGSTLAMLPVLMWRSVKKPIVWGPLLGVVLSAIGIKMPEMLLASIKPLGLAATAAALFLTGVILSARKLQLNALIATSTIVKLLVQPFIAWALVMLLGLHGSIAITAILMIALAAGFFGVVFGNRFGVQSPDAEAVLLLSSVLCILSLPLFISLTSGL</sequence>
<evidence type="ECO:0000256" key="2">
    <source>
        <dbReference type="ARBA" id="ARBA00010145"/>
    </source>
</evidence>
<comment type="subcellular location">
    <subcellularLocation>
        <location evidence="1">Cell membrane</location>
        <topology evidence="1">Multi-pass membrane protein</topology>
    </subcellularLocation>
</comment>
<keyword evidence="4" id="KW-1003">Cell membrane</keyword>
<keyword evidence="6" id="KW-1133">Transmembrane helix</keyword>
<dbReference type="InterPro" id="IPR014024">
    <property type="entry name" value="Auxin_eff_plant"/>
</dbReference>
<dbReference type="AlphaFoldDB" id="A0A9P0XZJ9"/>
<proteinExistence type="inferred from homology"/>
<keyword evidence="3" id="KW-0813">Transport</keyword>
<dbReference type="GO" id="GO:0055085">
    <property type="term" value="P:transmembrane transport"/>
    <property type="evidence" value="ECO:0007669"/>
    <property type="project" value="InterPro"/>
</dbReference>
<dbReference type="Proteomes" id="UP000789617">
    <property type="component" value="Unassembled WGS sequence"/>
</dbReference>
<dbReference type="Pfam" id="PF03547">
    <property type="entry name" value="Mem_trans"/>
    <property type="match status" value="1"/>
</dbReference>
<dbReference type="Gene3D" id="1.20.1530.20">
    <property type="match status" value="1"/>
</dbReference>
<dbReference type="KEGG" id="kpk:A593_22345"/>
<evidence type="ECO:0000256" key="3">
    <source>
        <dbReference type="ARBA" id="ARBA00022448"/>
    </source>
</evidence>
<evidence type="ECO:0000313" key="9">
    <source>
        <dbReference type="Proteomes" id="UP000789617"/>
    </source>
</evidence>
<dbReference type="PANTHER" id="PTHR36838:SF1">
    <property type="entry name" value="SLR1864 PROTEIN"/>
    <property type="match status" value="1"/>
</dbReference>
<accession>A0A9P0XZJ9</accession>
<dbReference type="PANTHER" id="PTHR36838">
    <property type="entry name" value="AUXIN EFFLUX CARRIER FAMILY PROTEIN"/>
    <property type="match status" value="1"/>
</dbReference>
<dbReference type="EMBL" id="CAJOXS020000001">
    <property type="protein sequence ID" value="CAH5995907.1"/>
    <property type="molecule type" value="Genomic_DNA"/>
</dbReference>
<evidence type="ECO:0000256" key="4">
    <source>
        <dbReference type="ARBA" id="ARBA00022475"/>
    </source>
</evidence>
<protein>
    <submittedName>
        <fullName evidence="8">Uncharacterized protein</fullName>
    </submittedName>
</protein>
<reference evidence="8" key="1">
    <citation type="submission" date="2022-05" db="EMBL/GenBank/DDBJ databases">
        <authorList>
            <person name="Alioto T."/>
            <person name="Alioto T."/>
            <person name="Gomez Garrido J."/>
        </authorList>
    </citation>
    <scope>NUCLEOTIDE SEQUENCE</scope>
    <source>
        <strain evidence="8">0</strain>
    </source>
</reference>
<gene>
    <name evidence="8" type="ORF">AN2335V1_1072</name>
</gene>